<evidence type="ECO:0000256" key="2">
    <source>
        <dbReference type="ARBA" id="ARBA00006403"/>
    </source>
</evidence>
<evidence type="ECO:0000256" key="7">
    <source>
        <dbReference type="RuleBase" id="RU004020"/>
    </source>
</evidence>
<evidence type="ECO:0000313" key="11">
    <source>
        <dbReference type="Proteomes" id="UP000694521"/>
    </source>
</evidence>
<dbReference type="SUPFAM" id="SSF46785">
    <property type="entry name" value="Winged helix' DNA-binding domain"/>
    <property type="match status" value="1"/>
</dbReference>
<comment type="subcellular location">
    <subcellularLocation>
        <location evidence="1">Nucleus</location>
    </subcellularLocation>
</comment>
<feature type="region of interest" description="Disordered" evidence="8">
    <location>
        <begin position="1"/>
        <end position="86"/>
    </location>
</feature>
<dbReference type="GO" id="GO:0043565">
    <property type="term" value="F:sequence-specific DNA binding"/>
    <property type="evidence" value="ECO:0007669"/>
    <property type="project" value="InterPro"/>
</dbReference>
<dbReference type="InterPro" id="IPR036388">
    <property type="entry name" value="WH-like_DNA-bd_sf"/>
</dbReference>
<dbReference type="InterPro" id="IPR036390">
    <property type="entry name" value="WH_DNA-bd_sf"/>
</dbReference>
<evidence type="ECO:0000256" key="1">
    <source>
        <dbReference type="ARBA" id="ARBA00004123"/>
    </source>
</evidence>
<dbReference type="PANTHER" id="PTHR10015">
    <property type="entry name" value="HEAT SHOCK TRANSCRIPTION FACTOR"/>
    <property type="match status" value="1"/>
</dbReference>
<dbReference type="Pfam" id="PF00447">
    <property type="entry name" value="HSF_DNA-bind"/>
    <property type="match status" value="1"/>
</dbReference>
<dbReference type="SMART" id="SM00415">
    <property type="entry name" value="HSF"/>
    <property type="match status" value="1"/>
</dbReference>
<feature type="domain" description="HSF-type DNA-binding" evidence="9">
    <location>
        <begin position="124"/>
        <end position="242"/>
    </location>
</feature>
<feature type="compositionally biased region" description="Basic and acidic residues" evidence="8">
    <location>
        <begin position="42"/>
        <end position="52"/>
    </location>
</feature>
<dbReference type="GO" id="GO:0005634">
    <property type="term" value="C:nucleus"/>
    <property type="evidence" value="ECO:0007669"/>
    <property type="project" value="UniProtKB-SubCell"/>
</dbReference>
<dbReference type="AlphaFoldDB" id="A0A8B9DRM5"/>
<reference evidence="10" key="1">
    <citation type="submission" date="2025-08" db="UniProtKB">
        <authorList>
            <consortium name="Ensembl"/>
        </authorList>
    </citation>
    <scope>IDENTIFICATION</scope>
</reference>
<evidence type="ECO:0000256" key="5">
    <source>
        <dbReference type="ARBA" id="ARBA00023163"/>
    </source>
</evidence>
<organism evidence="10 11">
    <name type="scientific">Anser cygnoides</name>
    <name type="common">Swan goose</name>
    <dbReference type="NCBI Taxonomy" id="8845"/>
    <lineage>
        <taxon>Eukaryota</taxon>
        <taxon>Metazoa</taxon>
        <taxon>Chordata</taxon>
        <taxon>Craniata</taxon>
        <taxon>Vertebrata</taxon>
        <taxon>Euteleostomi</taxon>
        <taxon>Archelosauria</taxon>
        <taxon>Archosauria</taxon>
        <taxon>Dinosauria</taxon>
        <taxon>Saurischia</taxon>
        <taxon>Theropoda</taxon>
        <taxon>Coelurosauria</taxon>
        <taxon>Aves</taxon>
        <taxon>Neognathae</taxon>
        <taxon>Galloanserae</taxon>
        <taxon>Anseriformes</taxon>
        <taxon>Anatidae</taxon>
        <taxon>Anserinae</taxon>
        <taxon>Anser</taxon>
    </lineage>
</organism>
<evidence type="ECO:0000256" key="4">
    <source>
        <dbReference type="ARBA" id="ARBA00023125"/>
    </source>
</evidence>
<protein>
    <recommendedName>
        <fullName evidence="9">HSF-type DNA-binding domain-containing protein</fullName>
    </recommendedName>
</protein>
<dbReference type="Ensembl" id="ENSACDT00005013429.1">
    <property type="protein sequence ID" value="ENSACDP00005011196.1"/>
    <property type="gene ID" value="ENSACDG00005008166.1"/>
</dbReference>
<keyword evidence="5" id="KW-0804">Transcription</keyword>
<dbReference type="PANTHER" id="PTHR10015:SF336">
    <property type="entry name" value="HEAT SHOCK TRANSCRIPTION FACTOR, Y-LINKED"/>
    <property type="match status" value="1"/>
</dbReference>
<keyword evidence="6" id="KW-0539">Nucleus</keyword>
<accession>A0A8B9DRM5</accession>
<evidence type="ECO:0000259" key="9">
    <source>
        <dbReference type="SMART" id="SM00415"/>
    </source>
</evidence>
<evidence type="ECO:0000256" key="8">
    <source>
        <dbReference type="SAM" id="MobiDB-lite"/>
    </source>
</evidence>
<name>A0A8B9DRM5_ANSCY</name>
<proteinExistence type="inferred from homology"/>
<dbReference type="GO" id="GO:0003700">
    <property type="term" value="F:DNA-binding transcription factor activity"/>
    <property type="evidence" value="ECO:0007669"/>
    <property type="project" value="InterPro"/>
</dbReference>
<keyword evidence="4" id="KW-0238">DNA-binding</keyword>
<dbReference type="Proteomes" id="UP000694521">
    <property type="component" value="Unplaced"/>
</dbReference>
<reference evidence="10" key="2">
    <citation type="submission" date="2025-09" db="UniProtKB">
        <authorList>
            <consortium name="Ensembl"/>
        </authorList>
    </citation>
    <scope>IDENTIFICATION</scope>
</reference>
<comment type="similarity">
    <text evidence="2 7">Belongs to the HSF family.</text>
</comment>
<dbReference type="FunFam" id="1.10.10.10:FF:000349">
    <property type="entry name" value="Heat shock transcription factor, Y-linked"/>
    <property type="match status" value="1"/>
</dbReference>
<evidence type="ECO:0000313" key="10">
    <source>
        <dbReference type="Ensembl" id="ENSACDP00005011196.1"/>
    </source>
</evidence>
<sequence>MVMLEHLPPQRPDRPAGSRSLSGRTKTKLATEMASGGNFSENEIKEIKREPLPAETSPVSAPDKLVESSESPSAEPLGQHRGAACDGAAASVKEEMDWLASTDNCESKPCSSSEESAVKANVFSFLSFPEKLWQLVESNDFKTIWWGHCGNCIVIDEEIFKAEVLGRSGPQKIFETGRMKSFIRQLNLYGFTKMQQDFQRSASLPEFLAEEDAFSAHRKLLLYHNPNFKRDSPHLLVNCKRRVALKRKATAAHATQAALYGNCPSSSPGIQHGWGADAGEEKDGMAAAPAEHTQTAAPAGPPLPKRQAKATPQASGAHPASGVDAPSLPGPAAEAAGRDEQQPPASSQLPPRSSPSPSASPTPTRHYFLPLMGAGSAPTHQNAPAPRIPWATIPPFRPFAILGPAAASATAMPNPPDWQPSAAPHCPTCTCSPNKAAAGNGLEP</sequence>
<feature type="region of interest" description="Disordered" evidence="8">
    <location>
        <begin position="271"/>
        <end position="389"/>
    </location>
</feature>
<keyword evidence="11" id="KW-1185">Reference proteome</keyword>
<evidence type="ECO:0000256" key="3">
    <source>
        <dbReference type="ARBA" id="ARBA00023015"/>
    </source>
</evidence>
<feature type="compositionally biased region" description="Low complexity" evidence="8">
    <location>
        <begin position="342"/>
        <end position="351"/>
    </location>
</feature>
<keyword evidence="3" id="KW-0805">Transcription regulation</keyword>
<feature type="compositionally biased region" description="Low complexity" evidence="8">
    <location>
        <begin position="286"/>
        <end position="298"/>
    </location>
</feature>
<dbReference type="Gene3D" id="1.10.10.10">
    <property type="entry name" value="Winged helix-like DNA-binding domain superfamily/Winged helix DNA-binding domain"/>
    <property type="match status" value="1"/>
</dbReference>
<evidence type="ECO:0000256" key="6">
    <source>
        <dbReference type="ARBA" id="ARBA00023242"/>
    </source>
</evidence>
<dbReference type="InterPro" id="IPR000232">
    <property type="entry name" value="HSF_DNA-bd"/>
</dbReference>